<sequence length="145" mass="17001">MEDVKQWYLHNLLLRLNINMKTLIQGIDNVVKRARRFYAQPLDHISQNDFIEMMILDACFLIELFRKLCFPENKLSCTGSVPLVQETDTGNDPILNMDCMLQYLCHDLSLLENQLPWFVLQCLYNLTAYNSPHPCLTLLVLKFFS</sequence>
<protein>
    <submittedName>
        <fullName evidence="1">Uncharacterized protein</fullName>
    </submittedName>
</protein>
<dbReference type="AlphaFoldDB" id="A0A2P6P3Q4"/>
<comment type="caution">
    <text evidence="1">The sequence shown here is derived from an EMBL/GenBank/DDBJ whole genome shotgun (WGS) entry which is preliminary data.</text>
</comment>
<dbReference type="Proteomes" id="UP000238479">
    <property type="component" value="Chromosome 7"/>
</dbReference>
<proteinExistence type="predicted"/>
<reference evidence="1 2" key="1">
    <citation type="journal article" date="2018" name="Nat. Genet.">
        <title>The Rosa genome provides new insights in the design of modern roses.</title>
        <authorList>
            <person name="Bendahmane M."/>
        </authorList>
    </citation>
    <scope>NUCLEOTIDE SEQUENCE [LARGE SCALE GENOMIC DNA]</scope>
    <source>
        <strain evidence="2">cv. Old Blush</strain>
    </source>
</reference>
<dbReference type="OMA" id="DHISQND"/>
<accession>A0A2P6P3Q4</accession>
<dbReference type="EMBL" id="PDCK01000045">
    <property type="protein sequence ID" value="PRQ16564.1"/>
    <property type="molecule type" value="Genomic_DNA"/>
</dbReference>
<evidence type="ECO:0000313" key="2">
    <source>
        <dbReference type="Proteomes" id="UP000238479"/>
    </source>
</evidence>
<dbReference type="Gramene" id="PRQ16564">
    <property type="protein sequence ID" value="PRQ16564"/>
    <property type="gene ID" value="RchiOBHm_Chr7g0185591"/>
</dbReference>
<organism evidence="1 2">
    <name type="scientific">Rosa chinensis</name>
    <name type="common">China rose</name>
    <dbReference type="NCBI Taxonomy" id="74649"/>
    <lineage>
        <taxon>Eukaryota</taxon>
        <taxon>Viridiplantae</taxon>
        <taxon>Streptophyta</taxon>
        <taxon>Embryophyta</taxon>
        <taxon>Tracheophyta</taxon>
        <taxon>Spermatophyta</taxon>
        <taxon>Magnoliopsida</taxon>
        <taxon>eudicotyledons</taxon>
        <taxon>Gunneridae</taxon>
        <taxon>Pentapetalae</taxon>
        <taxon>rosids</taxon>
        <taxon>fabids</taxon>
        <taxon>Rosales</taxon>
        <taxon>Rosaceae</taxon>
        <taxon>Rosoideae</taxon>
        <taxon>Rosoideae incertae sedis</taxon>
        <taxon>Rosa</taxon>
    </lineage>
</organism>
<dbReference type="InterPro" id="IPR004158">
    <property type="entry name" value="DUF247_pln"/>
</dbReference>
<name>A0A2P6P3Q4_ROSCH</name>
<dbReference type="Pfam" id="PF03140">
    <property type="entry name" value="DUF247"/>
    <property type="match status" value="1"/>
</dbReference>
<gene>
    <name evidence="1" type="ORF">RchiOBHm_Chr7g0185591</name>
</gene>
<dbReference type="STRING" id="74649.A0A2P6P3Q4"/>
<evidence type="ECO:0000313" key="1">
    <source>
        <dbReference type="EMBL" id="PRQ16564.1"/>
    </source>
</evidence>
<keyword evidence="2" id="KW-1185">Reference proteome</keyword>
<dbReference type="PANTHER" id="PTHR31170:SF17">
    <property type="match status" value="1"/>
</dbReference>
<dbReference type="PANTHER" id="PTHR31170">
    <property type="entry name" value="BNAC04G53230D PROTEIN"/>
    <property type="match status" value="1"/>
</dbReference>